<reference evidence="5" key="1">
    <citation type="submission" date="2020-07" db="EMBL/GenBank/DDBJ databases">
        <title>Huge and variable diversity of episymbiotic CPR bacteria and DPANN archaea in groundwater ecosystems.</title>
        <authorList>
            <person name="He C.Y."/>
            <person name="Keren R."/>
            <person name="Whittaker M."/>
            <person name="Farag I.F."/>
            <person name="Doudna J."/>
            <person name="Cate J.H.D."/>
            <person name="Banfield J.F."/>
        </authorList>
    </citation>
    <scope>NUCLEOTIDE SEQUENCE</scope>
    <source>
        <strain evidence="5">NC_groundwater_1520_Pr4_B-0.1um_53_5</strain>
    </source>
</reference>
<evidence type="ECO:0000313" key="5">
    <source>
        <dbReference type="EMBL" id="MBI4726367.1"/>
    </source>
</evidence>
<dbReference type="Proteomes" id="UP000736328">
    <property type="component" value="Unassembled WGS sequence"/>
</dbReference>
<keyword evidence="2" id="KW-0547">Nucleotide-binding</keyword>
<dbReference type="PANTHER" id="PTHR42794">
    <property type="entry name" value="HEMIN IMPORT ATP-BINDING PROTEIN HMUV"/>
    <property type="match status" value="1"/>
</dbReference>
<dbReference type="AlphaFoldDB" id="A0A933I830"/>
<proteinExistence type="predicted"/>
<dbReference type="InterPro" id="IPR003439">
    <property type="entry name" value="ABC_transporter-like_ATP-bd"/>
</dbReference>
<accession>A0A933I830</accession>
<dbReference type="FunFam" id="3.40.50.300:FF:000134">
    <property type="entry name" value="Iron-enterobactin ABC transporter ATP-binding protein"/>
    <property type="match status" value="1"/>
</dbReference>
<dbReference type="PANTHER" id="PTHR42794:SF2">
    <property type="entry name" value="ABC TRANSPORTER ATP-BINDING PROTEIN"/>
    <property type="match status" value="1"/>
</dbReference>
<evidence type="ECO:0000259" key="4">
    <source>
        <dbReference type="PROSITE" id="PS50893"/>
    </source>
</evidence>
<sequence>MITVKNLSYSYGPVKALDDLSFSLTAGKVVGLLGPNGSGKSTLCLCLAGMLDRKGFSGEIKIADRSHSQYAPEKLARQMAVVFQDNIFSFDFTAYEIALMGRNPYLRPLQPEGPDDYRIAEQAMRDCDCYGLKNRPIRSLSGGERQRVVLARALAQATPVLLLDEPTNHLDLKHQKQTLSLVKGLAAAKGVLSLVALHDLNLAGQYCDYLMLLDRGSIVSQGPPDVVFKKDILEQVFQTDLNIIRHPKTGQPQLLM</sequence>
<dbReference type="Pfam" id="PF00005">
    <property type="entry name" value="ABC_tran"/>
    <property type="match status" value="1"/>
</dbReference>
<dbReference type="InterPro" id="IPR017871">
    <property type="entry name" value="ABC_transporter-like_CS"/>
</dbReference>
<dbReference type="PROSITE" id="PS50893">
    <property type="entry name" value="ABC_TRANSPORTER_2"/>
    <property type="match status" value="1"/>
</dbReference>
<keyword evidence="3 5" id="KW-0067">ATP-binding</keyword>
<evidence type="ECO:0000256" key="1">
    <source>
        <dbReference type="ARBA" id="ARBA00022448"/>
    </source>
</evidence>
<dbReference type="CDD" id="cd03214">
    <property type="entry name" value="ABC_Iron-Siderophores_B12_Hemin"/>
    <property type="match status" value="1"/>
</dbReference>
<evidence type="ECO:0000256" key="2">
    <source>
        <dbReference type="ARBA" id="ARBA00022741"/>
    </source>
</evidence>
<comment type="caution">
    <text evidence="5">The sequence shown here is derived from an EMBL/GenBank/DDBJ whole genome shotgun (WGS) entry which is preliminary data.</text>
</comment>
<dbReference type="GO" id="GO:0016887">
    <property type="term" value="F:ATP hydrolysis activity"/>
    <property type="evidence" value="ECO:0007669"/>
    <property type="project" value="InterPro"/>
</dbReference>
<dbReference type="PROSITE" id="PS00211">
    <property type="entry name" value="ABC_TRANSPORTER_1"/>
    <property type="match status" value="1"/>
</dbReference>
<keyword evidence="1" id="KW-0813">Transport</keyword>
<evidence type="ECO:0000256" key="3">
    <source>
        <dbReference type="ARBA" id="ARBA00022840"/>
    </source>
</evidence>
<dbReference type="SUPFAM" id="SSF52540">
    <property type="entry name" value="P-loop containing nucleoside triphosphate hydrolases"/>
    <property type="match status" value="1"/>
</dbReference>
<evidence type="ECO:0000313" key="6">
    <source>
        <dbReference type="Proteomes" id="UP000736328"/>
    </source>
</evidence>
<organism evidence="5 6">
    <name type="scientific">candidate division TA06 bacterium</name>
    <dbReference type="NCBI Taxonomy" id="2250710"/>
    <lineage>
        <taxon>Bacteria</taxon>
        <taxon>Bacteria division TA06</taxon>
    </lineage>
</organism>
<dbReference type="InterPro" id="IPR003593">
    <property type="entry name" value="AAA+_ATPase"/>
</dbReference>
<protein>
    <submittedName>
        <fullName evidence="5">ABC transporter ATP-binding protein</fullName>
    </submittedName>
</protein>
<dbReference type="SMART" id="SM00382">
    <property type="entry name" value="AAA"/>
    <property type="match status" value="1"/>
</dbReference>
<gene>
    <name evidence="5" type="ORF">HY768_03940</name>
</gene>
<feature type="domain" description="ABC transporter" evidence="4">
    <location>
        <begin position="2"/>
        <end position="240"/>
    </location>
</feature>
<dbReference type="GO" id="GO:0005524">
    <property type="term" value="F:ATP binding"/>
    <property type="evidence" value="ECO:0007669"/>
    <property type="project" value="UniProtKB-KW"/>
</dbReference>
<name>A0A933I830_UNCT6</name>
<dbReference type="Gene3D" id="3.40.50.300">
    <property type="entry name" value="P-loop containing nucleotide triphosphate hydrolases"/>
    <property type="match status" value="1"/>
</dbReference>
<dbReference type="EMBL" id="JACQXR010000047">
    <property type="protein sequence ID" value="MBI4726367.1"/>
    <property type="molecule type" value="Genomic_DNA"/>
</dbReference>
<dbReference type="InterPro" id="IPR027417">
    <property type="entry name" value="P-loop_NTPase"/>
</dbReference>